<name>A0A644YYY4_9ZZZZ</name>
<organism evidence="1">
    <name type="scientific">bioreactor metagenome</name>
    <dbReference type="NCBI Taxonomy" id="1076179"/>
    <lineage>
        <taxon>unclassified sequences</taxon>
        <taxon>metagenomes</taxon>
        <taxon>ecological metagenomes</taxon>
    </lineage>
</organism>
<evidence type="ECO:0000313" key="1">
    <source>
        <dbReference type="EMBL" id="MPM33577.1"/>
    </source>
</evidence>
<reference evidence="1" key="1">
    <citation type="submission" date="2019-08" db="EMBL/GenBank/DDBJ databases">
        <authorList>
            <person name="Kucharzyk K."/>
            <person name="Murdoch R.W."/>
            <person name="Higgins S."/>
            <person name="Loffler F."/>
        </authorList>
    </citation>
    <scope>NUCLEOTIDE SEQUENCE</scope>
</reference>
<sequence>MGAGLQQGGQVALVGFLHGDHGGLKGVHHRFVAHLGLAALFDGIQGLAHHDGEIGGAELRDLFKALDAAQEHGTENNAGGASHGIEHSHAGCFKDGIDVFKGALFSQLYLRLFHAAGHADPMVAVSDRAVDLGQIILARDNGVTGSDNHLGNLLRADAFHPSMASLV</sequence>
<gene>
    <name evidence="1" type="ORF">SDC9_80154</name>
</gene>
<accession>A0A644YYY4</accession>
<comment type="caution">
    <text evidence="1">The sequence shown here is derived from an EMBL/GenBank/DDBJ whole genome shotgun (WGS) entry which is preliminary data.</text>
</comment>
<proteinExistence type="predicted"/>
<dbReference type="EMBL" id="VSSQ01006698">
    <property type="protein sequence ID" value="MPM33577.1"/>
    <property type="molecule type" value="Genomic_DNA"/>
</dbReference>
<dbReference type="AlphaFoldDB" id="A0A644YYY4"/>
<protein>
    <submittedName>
        <fullName evidence="1">Uncharacterized protein</fullName>
    </submittedName>
</protein>